<protein>
    <recommendedName>
        <fullName evidence="8">G-protein coupled receptors family 2 profile 2 domain-containing protein</fullName>
    </recommendedName>
</protein>
<dbReference type="OrthoDB" id="26203at2759"/>
<feature type="transmembrane region" description="Helical" evidence="5">
    <location>
        <begin position="182"/>
        <end position="205"/>
    </location>
</feature>
<evidence type="ECO:0000256" key="3">
    <source>
        <dbReference type="ARBA" id="ARBA00022989"/>
    </source>
</evidence>
<name>A0A6A6HTY6_9PLEO</name>
<organism evidence="6 7">
    <name type="scientific">Trematosphaeria pertusa</name>
    <dbReference type="NCBI Taxonomy" id="390896"/>
    <lineage>
        <taxon>Eukaryota</taxon>
        <taxon>Fungi</taxon>
        <taxon>Dikarya</taxon>
        <taxon>Ascomycota</taxon>
        <taxon>Pezizomycotina</taxon>
        <taxon>Dothideomycetes</taxon>
        <taxon>Pleosporomycetidae</taxon>
        <taxon>Pleosporales</taxon>
        <taxon>Massarineae</taxon>
        <taxon>Trematosphaeriaceae</taxon>
        <taxon>Trematosphaeria</taxon>
    </lineage>
</organism>
<evidence type="ECO:0000313" key="6">
    <source>
        <dbReference type="EMBL" id="KAF2241635.1"/>
    </source>
</evidence>
<feature type="transmembrane region" description="Helical" evidence="5">
    <location>
        <begin position="102"/>
        <end position="121"/>
    </location>
</feature>
<evidence type="ECO:0000256" key="5">
    <source>
        <dbReference type="SAM" id="Phobius"/>
    </source>
</evidence>
<dbReference type="InterPro" id="IPR053247">
    <property type="entry name" value="GPCR_GPR1/git3-like"/>
</dbReference>
<keyword evidence="2 5" id="KW-0812">Transmembrane</keyword>
<dbReference type="RefSeq" id="XP_033676639.1">
    <property type="nucleotide sequence ID" value="XM_033820317.1"/>
</dbReference>
<comment type="subcellular location">
    <subcellularLocation>
        <location evidence="1">Membrane</location>
        <topology evidence="1">Multi-pass membrane protein</topology>
    </subcellularLocation>
</comment>
<dbReference type="Proteomes" id="UP000800094">
    <property type="component" value="Unassembled WGS sequence"/>
</dbReference>
<feature type="transmembrane region" description="Helical" evidence="5">
    <location>
        <begin position="71"/>
        <end position="90"/>
    </location>
</feature>
<sequence length="381" mass="43530">MPLGTFANQTEVKCTAPLLDESLFSKTGGYTSGRYCGLGSFEDGTTCCFPCPIQDWLYPPEWKSQLRVPNYLSLLSVILCCFLLLSFAILPSEQTHRHYLSVGLLFPVLFISLSFAIPVSTKPSLCHDAITPNDMHSDISCAWTGSLVTLGGLGCVIWVFLRSLWLHIRIFWDRDPGKRFKWGSLVIGYLLPFVFLIAILAATGFSYRMGQTCLPNREHALVTFWIWLVVFAILAFLLQTVTTAYCFYVYIRTLRRERRSSAVNSFERGRARRKVENWGNVKRLFLLQWRNILVSIFVIIGSISFFIVFWTQDSKIGTVFNDPEHIKPVKTWIICQTLSKGDKNECRRYVKDFTVDQSAVLTSLILASVRSYLLPSKNFEE</sequence>
<dbReference type="GeneID" id="54573647"/>
<evidence type="ECO:0000256" key="4">
    <source>
        <dbReference type="ARBA" id="ARBA00023136"/>
    </source>
</evidence>
<dbReference type="EMBL" id="ML987211">
    <property type="protein sequence ID" value="KAF2241635.1"/>
    <property type="molecule type" value="Genomic_DNA"/>
</dbReference>
<accession>A0A6A6HTY6</accession>
<reference evidence="6" key="1">
    <citation type="journal article" date="2020" name="Stud. Mycol.">
        <title>101 Dothideomycetes genomes: a test case for predicting lifestyles and emergence of pathogens.</title>
        <authorList>
            <person name="Haridas S."/>
            <person name="Albert R."/>
            <person name="Binder M."/>
            <person name="Bloem J."/>
            <person name="Labutti K."/>
            <person name="Salamov A."/>
            <person name="Andreopoulos B."/>
            <person name="Baker S."/>
            <person name="Barry K."/>
            <person name="Bills G."/>
            <person name="Bluhm B."/>
            <person name="Cannon C."/>
            <person name="Castanera R."/>
            <person name="Culley D."/>
            <person name="Daum C."/>
            <person name="Ezra D."/>
            <person name="Gonzalez J."/>
            <person name="Henrissat B."/>
            <person name="Kuo A."/>
            <person name="Liang C."/>
            <person name="Lipzen A."/>
            <person name="Lutzoni F."/>
            <person name="Magnuson J."/>
            <person name="Mondo S."/>
            <person name="Nolan M."/>
            <person name="Ohm R."/>
            <person name="Pangilinan J."/>
            <person name="Park H.-J."/>
            <person name="Ramirez L."/>
            <person name="Alfaro M."/>
            <person name="Sun H."/>
            <person name="Tritt A."/>
            <person name="Yoshinaga Y."/>
            <person name="Zwiers L.-H."/>
            <person name="Turgeon B."/>
            <person name="Goodwin S."/>
            <person name="Spatafora J."/>
            <person name="Crous P."/>
            <person name="Grigoriev I."/>
        </authorList>
    </citation>
    <scope>NUCLEOTIDE SEQUENCE</scope>
    <source>
        <strain evidence="6">CBS 122368</strain>
    </source>
</reference>
<evidence type="ECO:0000313" key="7">
    <source>
        <dbReference type="Proteomes" id="UP000800094"/>
    </source>
</evidence>
<dbReference type="PANTHER" id="PTHR42058">
    <property type="entry name" value="G_PROTEIN_RECEP_F2_4 DOMAIN-CONTAINING PROTEIN"/>
    <property type="match status" value="1"/>
</dbReference>
<feature type="transmembrane region" description="Helical" evidence="5">
    <location>
        <begin position="141"/>
        <end position="161"/>
    </location>
</feature>
<keyword evidence="7" id="KW-1185">Reference proteome</keyword>
<evidence type="ECO:0000256" key="2">
    <source>
        <dbReference type="ARBA" id="ARBA00022692"/>
    </source>
</evidence>
<dbReference type="GO" id="GO:0016020">
    <property type="term" value="C:membrane"/>
    <property type="evidence" value="ECO:0007669"/>
    <property type="project" value="UniProtKB-SubCell"/>
</dbReference>
<evidence type="ECO:0008006" key="8">
    <source>
        <dbReference type="Google" id="ProtNLM"/>
    </source>
</evidence>
<dbReference type="InterPro" id="IPR000832">
    <property type="entry name" value="GPCR_2_secretin-like"/>
</dbReference>
<dbReference type="GO" id="GO:0004930">
    <property type="term" value="F:G protein-coupled receptor activity"/>
    <property type="evidence" value="ECO:0007669"/>
    <property type="project" value="InterPro"/>
</dbReference>
<dbReference type="Pfam" id="PF00002">
    <property type="entry name" value="7tm_2"/>
    <property type="match status" value="1"/>
</dbReference>
<feature type="transmembrane region" description="Helical" evidence="5">
    <location>
        <begin position="225"/>
        <end position="251"/>
    </location>
</feature>
<proteinExistence type="predicted"/>
<keyword evidence="3 5" id="KW-1133">Transmembrane helix</keyword>
<gene>
    <name evidence="6" type="ORF">BU26DRAFT_175023</name>
</gene>
<dbReference type="PANTHER" id="PTHR42058:SF1">
    <property type="entry name" value="G-PROTEIN COUPLED RECEPTORS FAMILY 2 PROFILE 2 DOMAIN-CONTAINING PROTEIN"/>
    <property type="match status" value="1"/>
</dbReference>
<dbReference type="AlphaFoldDB" id="A0A6A6HTY6"/>
<keyword evidence="4 5" id="KW-0472">Membrane</keyword>
<evidence type="ECO:0000256" key="1">
    <source>
        <dbReference type="ARBA" id="ARBA00004141"/>
    </source>
</evidence>
<dbReference type="Gene3D" id="1.20.1070.10">
    <property type="entry name" value="Rhodopsin 7-helix transmembrane proteins"/>
    <property type="match status" value="1"/>
</dbReference>
<feature type="transmembrane region" description="Helical" evidence="5">
    <location>
        <begin position="292"/>
        <end position="311"/>
    </location>
</feature>